<comment type="caution">
    <text evidence="1">The sequence shown here is derived from an EMBL/GenBank/DDBJ whole genome shotgun (WGS) entry which is preliminary data.</text>
</comment>
<proteinExistence type="predicted"/>
<reference evidence="1 2" key="1">
    <citation type="journal article" date="2014" name="BMC Genomics">
        <title>Comparison of environmental and isolate Sulfobacillus genomes reveals diverse carbon, sulfur, nitrogen, and hydrogen metabolisms.</title>
        <authorList>
            <person name="Justice N.B."/>
            <person name="Norman A."/>
            <person name="Brown C.T."/>
            <person name="Singh A."/>
            <person name="Thomas B.C."/>
            <person name="Banfield J.F."/>
        </authorList>
    </citation>
    <scope>NUCLEOTIDE SEQUENCE [LARGE SCALE GENOMIC DNA]</scope>
    <source>
        <strain evidence="1">AMDSBA5</strain>
    </source>
</reference>
<dbReference type="EMBL" id="PXYX01000015">
    <property type="protein sequence ID" value="PSR27170.1"/>
    <property type="molecule type" value="Genomic_DNA"/>
</dbReference>
<organism evidence="1 2">
    <name type="scientific">Sulfobacillus thermosulfidooxidans</name>
    <dbReference type="NCBI Taxonomy" id="28034"/>
    <lineage>
        <taxon>Bacteria</taxon>
        <taxon>Bacillati</taxon>
        <taxon>Bacillota</taxon>
        <taxon>Clostridia</taxon>
        <taxon>Eubacteriales</taxon>
        <taxon>Clostridiales Family XVII. Incertae Sedis</taxon>
        <taxon>Sulfobacillus</taxon>
    </lineage>
</organism>
<protein>
    <submittedName>
        <fullName evidence="1">Uncharacterized protein</fullName>
    </submittedName>
</protein>
<dbReference type="AlphaFoldDB" id="A0A2T2WY51"/>
<sequence length="186" mass="21354">MEDKAELNFGLDNELKSQIDTQHVTEGALFGTVPQKVLSPDDTRQLERLGWVKRDYRDHPVMEPPQATLDWDHLSERHRDEVLHALSHRLVGGTPWVGNQHAILEELIDSIWEQRQEEIRVLLNAWAFAAAWAGHPDHNDRVVESRQTFYFYSASMRDAAEKAVELAVAAPGDDDEFWQYIQALGD</sequence>
<evidence type="ECO:0000313" key="2">
    <source>
        <dbReference type="Proteomes" id="UP000242705"/>
    </source>
</evidence>
<gene>
    <name evidence="1" type="ORF">C7B47_08870</name>
</gene>
<dbReference type="Proteomes" id="UP000242705">
    <property type="component" value="Unassembled WGS sequence"/>
</dbReference>
<accession>A0A2T2WY51</accession>
<evidence type="ECO:0000313" key="1">
    <source>
        <dbReference type="EMBL" id="PSR27170.1"/>
    </source>
</evidence>
<name>A0A2T2WY51_SULTH</name>